<dbReference type="GO" id="GO:0005737">
    <property type="term" value="C:cytoplasm"/>
    <property type="evidence" value="ECO:0007669"/>
    <property type="project" value="UniProtKB-SubCell"/>
</dbReference>
<dbReference type="PANTHER" id="PTHR46109:SF1">
    <property type="entry name" value="PROTEIN LIN-28 HOMOLOG"/>
    <property type="match status" value="1"/>
</dbReference>
<dbReference type="SUPFAM" id="SSF50249">
    <property type="entry name" value="Nucleic acid-binding proteins"/>
    <property type="match status" value="1"/>
</dbReference>
<sequence>MSDSTLQSLDSQPALVPIETGTVLSVSENETFPTSLDELPSTDRRAFEHHNRLDSIHLSSDASGETSVVVNASDFSNHSFINSGEGLDEVRNARNPPWSHGVTGTPILHFGPGQYGESTTFAHADSDAVKDSSLQPASEDASATGHEQVLTPRPSAMTASTQAIPTAFRRTDFEAPALELESSQLSHSRTSPLYVSAAPVSSSSPFDSHQTKKPPASMGKYVTHTNSPIKLQKPLSKRSATDLIPESPFHTRASDSVHSENPSHKITHWREAATFQTPIQLLTTQIANTRIVSTGSGSGEGSSEEEESWPMPETPFMPGDSYPLTTAVTKVNLPAPSTSRSDSESSMKKVVARSSPNLQTELVHPKLSPSAVTTLHSKIHHVIGGGRAPPRGLVSHSGAKEGQRRVGRCKMYNCDKGVGFLIDDDLTEVPYDVKIHWTDLYSDQEFKSLAKGEVVEYTLNLTANGYSASYVTGPGGRPVMGAEYTIVQASRQTSYKLFKAGALPVKTYRSKWDGVPSPAGFLDSPELSLRPDQARKDFGSPMTPGITPTSARPPTTHAKTIKLRIPGMSDVQVMNSTQPTMTKLPAKIATPTMVQPSPGLTHPVQHVNSTPWNNYASPQNFSVKPQLSPQPLLRATQAMTPNPALTQYEALLRGYPGPQMVSPSPYFAPNAMQNPAVTPYSMNALLAERHLLLQHQAALVSFYQTNAAQNVAAPHQHVSALLPPISLPTSHAAPVARARTEASSWRPSPTLRPNAQAFSPAFEPSVNDVMADSQYENTLADAHVYQPPGRRTVSDPKPSVLPRKRSLVSNKLAAVEPSTAARGYKRVTFAEDPVRSRRVVSYGAADDDEERVAQRVSSVEIAMERLREAAAPRRLSVISHTNPNLLNGDSMWLGVKGRAHPTPVSI</sequence>
<dbReference type="AlphaFoldDB" id="A0A9P6NMB9"/>
<name>A0A9P6NMB9_9BASI</name>
<dbReference type="Gene3D" id="2.40.50.140">
    <property type="entry name" value="Nucleic acid-binding proteins"/>
    <property type="match status" value="1"/>
</dbReference>
<feature type="domain" description="CSD" evidence="4">
    <location>
        <begin position="404"/>
        <end position="473"/>
    </location>
</feature>
<dbReference type="PANTHER" id="PTHR46109">
    <property type="entry name" value="PROTEIN LIN-28"/>
    <property type="match status" value="1"/>
</dbReference>
<evidence type="ECO:0000256" key="3">
    <source>
        <dbReference type="SAM" id="MobiDB-lite"/>
    </source>
</evidence>
<gene>
    <name evidence="5" type="ORF">CROQUDRAFT_88854</name>
</gene>
<evidence type="ECO:0000259" key="4">
    <source>
        <dbReference type="PROSITE" id="PS51857"/>
    </source>
</evidence>
<dbReference type="EMBL" id="MU167225">
    <property type="protein sequence ID" value="KAG0149760.1"/>
    <property type="molecule type" value="Genomic_DNA"/>
</dbReference>
<feature type="region of interest" description="Disordered" evidence="3">
    <location>
        <begin position="292"/>
        <end position="311"/>
    </location>
</feature>
<feature type="region of interest" description="Disordered" evidence="3">
    <location>
        <begin position="198"/>
        <end position="221"/>
    </location>
</feature>
<proteinExistence type="predicted"/>
<dbReference type="InterPro" id="IPR051373">
    <property type="entry name" value="Lin-28_RNA-binding"/>
</dbReference>
<evidence type="ECO:0000256" key="2">
    <source>
        <dbReference type="ARBA" id="ARBA00022490"/>
    </source>
</evidence>
<dbReference type="OrthoDB" id="2497874at2759"/>
<accession>A0A9P6NMB9</accession>
<feature type="region of interest" description="Disordered" evidence="3">
    <location>
        <begin position="537"/>
        <end position="556"/>
    </location>
</feature>
<comment type="subcellular location">
    <subcellularLocation>
        <location evidence="1">Cytoplasm</location>
    </subcellularLocation>
</comment>
<keyword evidence="6" id="KW-1185">Reference proteome</keyword>
<dbReference type="InterPro" id="IPR012340">
    <property type="entry name" value="NA-bd_OB-fold"/>
</dbReference>
<evidence type="ECO:0000313" key="6">
    <source>
        <dbReference type="Proteomes" id="UP000886653"/>
    </source>
</evidence>
<keyword evidence="2" id="KW-0963">Cytoplasm</keyword>
<feature type="region of interest" description="Disordered" evidence="3">
    <location>
        <begin position="128"/>
        <end position="160"/>
    </location>
</feature>
<protein>
    <recommendedName>
        <fullName evidence="4">CSD domain-containing protein</fullName>
    </recommendedName>
</protein>
<dbReference type="InterPro" id="IPR002059">
    <property type="entry name" value="CSP_DNA-bd"/>
</dbReference>
<dbReference type="GO" id="GO:0003729">
    <property type="term" value="F:mRNA binding"/>
    <property type="evidence" value="ECO:0007669"/>
    <property type="project" value="TreeGrafter"/>
</dbReference>
<comment type="caution">
    <text evidence="5">The sequence shown here is derived from an EMBL/GenBank/DDBJ whole genome shotgun (WGS) entry which is preliminary data.</text>
</comment>
<dbReference type="PROSITE" id="PS51857">
    <property type="entry name" value="CSD_2"/>
    <property type="match status" value="1"/>
</dbReference>
<evidence type="ECO:0000313" key="5">
    <source>
        <dbReference type="EMBL" id="KAG0149760.1"/>
    </source>
</evidence>
<dbReference type="GO" id="GO:0031054">
    <property type="term" value="P:pre-miRNA processing"/>
    <property type="evidence" value="ECO:0007669"/>
    <property type="project" value="TreeGrafter"/>
</dbReference>
<dbReference type="GO" id="GO:0005634">
    <property type="term" value="C:nucleus"/>
    <property type="evidence" value="ECO:0007669"/>
    <property type="project" value="TreeGrafter"/>
</dbReference>
<dbReference type="Proteomes" id="UP000886653">
    <property type="component" value="Unassembled WGS sequence"/>
</dbReference>
<organism evidence="5 6">
    <name type="scientific">Cronartium quercuum f. sp. fusiforme G11</name>
    <dbReference type="NCBI Taxonomy" id="708437"/>
    <lineage>
        <taxon>Eukaryota</taxon>
        <taxon>Fungi</taxon>
        <taxon>Dikarya</taxon>
        <taxon>Basidiomycota</taxon>
        <taxon>Pucciniomycotina</taxon>
        <taxon>Pucciniomycetes</taxon>
        <taxon>Pucciniales</taxon>
        <taxon>Coleosporiaceae</taxon>
        <taxon>Cronartium</taxon>
    </lineage>
</organism>
<reference evidence="5" key="1">
    <citation type="submission" date="2013-11" db="EMBL/GenBank/DDBJ databases">
        <title>Genome sequence of the fusiform rust pathogen reveals effectors for host alternation and coevolution with pine.</title>
        <authorList>
            <consortium name="DOE Joint Genome Institute"/>
            <person name="Smith K."/>
            <person name="Pendleton A."/>
            <person name="Kubisiak T."/>
            <person name="Anderson C."/>
            <person name="Salamov A."/>
            <person name="Aerts A."/>
            <person name="Riley R."/>
            <person name="Clum A."/>
            <person name="Lindquist E."/>
            <person name="Ence D."/>
            <person name="Campbell M."/>
            <person name="Kronenberg Z."/>
            <person name="Feau N."/>
            <person name="Dhillon B."/>
            <person name="Hamelin R."/>
            <person name="Burleigh J."/>
            <person name="Smith J."/>
            <person name="Yandell M."/>
            <person name="Nelson C."/>
            <person name="Grigoriev I."/>
            <person name="Davis J."/>
        </authorList>
    </citation>
    <scope>NUCLEOTIDE SEQUENCE</scope>
    <source>
        <strain evidence="5">G11</strain>
    </source>
</reference>
<dbReference type="Pfam" id="PF00313">
    <property type="entry name" value="CSD"/>
    <property type="match status" value="1"/>
</dbReference>
<evidence type="ECO:0000256" key="1">
    <source>
        <dbReference type="ARBA" id="ARBA00004496"/>
    </source>
</evidence>